<gene>
    <name evidence="2" type="ORF">M7I_2728</name>
</gene>
<dbReference type="AlphaFoldDB" id="H0EJK1"/>
<dbReference type="EMBL" id="AGUE01000056">
    <property type="protein sequence ID" value="EHL01262.1"/>
    <property type="molecule type" value="Genomic_DNA"/>
</dbReference>
<organism evidence="2 3">
    <name type="scientific">Glarea lozoyensis (strain ATCC 74030 / MF5533)</name>
    <dbReference type="NCBI Taxonomy" id="1104152"/>
    <lineage>
        <taxon>Eukaryota</taxon>
        <taxon>Fungi</taxon>
        <taxon>Dikarya</taxon>
        <taxon>Ascomycota</taxon>
        <taxon>Pezizomycotina</taxon>
        <taxon>Leotiomycetes</taxon>
        <taxon>Helotiales</taxon>
        <taxon>Helotiaceae</taxon>
        <taxon>Glarea</taxon>
    </lineage>
</organism>
<protein>
    <submittedName>
        <fullName evidence="2">Uncharacterized protein</fullName>
    </submittedName>
</protein>
<reference evidence="2 3" key="1">
    <citation type="journal article" date="2012" name="Eukaryot. Cell">
        <title>Genome sequence of the fungus Glarea lozoyensis: the first genome sequence of a species from the Helotiaceae family.</title>
        <authorList>
            <person name="Youssar L."/>
            <person name="Gruening B.A."/>
            <person name="Erxleben A."/>
            <person name="Guenther S."/>
            <person name="Huettel W."/>
        </authorList>
    </citation>
    <scope>NUCLEOTIDE SEQUENCE [LARGE SCALE GENOMIC DNA]</scope>
    <source>
        <strain evidence="3">ATCC 74030 / MF5533</strain>
    </source>
</reference>
<feature type="compositionally biased region" description="Polar residues" evidence="1">
    <location>
        <begin position="1"/>
        <end position="12"/>
    </location>
</feature>
<evidence type="ECO:0000313" key="3">
    <source>
        <dbReference type="Proteomes" id="UP000005446"/>
    </source>
</evidence>
<dbReference type="Proteomes" id="UP000005446">
    <property type="component" value="Unassembled WGS sequence"/>
</dbReference>
<keyword evidence="3" id="KW-1185">Reference proteome</keyword>
<proteinExistence type="predicted"/>
<evidence type="ECO:0000256" key="1">
    <source>
        <dbReference type="SAM" id="MobiDB-lite"/>
    </source>
</evidence>
<dbReference type="InParanoid" id="H0EJK1"/>
<comment type="caution">
    <text evidence="2">The sequence shown here is derived from an EMBL/GenBank/DDBJ whole genome shotgun (WGS) entry which is preliminary data.</text>
</comment>
<name>H0EJK1_GLAL7</name>
<dbReference type="HOGENOM" id="CLU_3335680_0_0_1"/>
<feature type="compositionally biased region" description="Pro residues" evidence="1">
    <location>
        <begin position="15"/>
        <end position="24"/>
    </location>
</feature>
<sequence>MLPASSNMTLQMSPPENPPQPQPDDPYYGRQHYSLGSE</sequence>
<evidence type="ECO:0000313" key="2">
    <source>
        <dbReference type="EMBL" id="EHL01262.1"/>
    </source>
</evidence>
<feature type="region of interest" description="Disordered" evidence="1">
    <location>
        <begin position="1"/>
        <end position="38"/>
    </location>
</feature>
<accession>H0EJK1</accession>